<gene>
    <name evidence="3" type="ORF">DES39_2165</name>
</gene>
<comment type="caution">
    <text evidence="3">The sequence shown here is derived from an EMBL/GenBank/DDBJ whole genome shotgun (WGS) entry which is preliminary data.</text>
</comment>
<keyword evidence="4" id="KW-1185">Reference proteome</keyword>
<sequence length="151" mass="17111">MKKLRIFVAVLVTIVGINYAVAADKLNKYEDKMIDKVWLTTEALNQNNENIPSSNSAVNGFFGIAQYNADGTFKMYTQEGKLKLSGDWSLSDDGKSRTLVAKKPDGSIMFTRTVENITVEPETYTYRIYPEQNNNNVYYDIVHKPLSVILK</sequence>
<dbReference type="Gene3D" id="2.40.128.540">
    <property type="entry name" value="Domain of unknown function DUF4822"/>
    <property type="match status" value="1"/>
</dbReference>
<evidence type="ECO:0000256" key="1">
    <source>
        <dbReference type="SAM" id="SignalP"/>
    </source>
</evidence>
<evidence type="ECO:0000259" key="2">
    <source>
        <dbReference type="Pfam" id="PF16103"/>
    </source>
</evidence>
<dbReference type="AlphaFoldDB" id="A0A495RAX6"/>
<keyword evidence="1" id="KW-0732">Signal</keyword>
<dbReference type="InterPro" id="IPR032247">
    <property type="entry name" value="DUF4822"/>
</dbReference>
<dbReference type="RefSeq" id="WP_121146000.1">
    <property type="nucleotide sequence ID" value="NZ_RBWY01000007.1"/>
</dbReference>
<dbReference type="Pfam" id="PF16103">
    <property type="entry name" value="DUF4822"/>
    <property type="match status" value="1"/>
</dbReference>
<reference evidence="3 4" key="1">
    <citation type="submission" date="2018-10" db="EMBL/GenBank/DDBJ databases">
        <title>Genomic Encyclopedia of Type Strains, Phase IV (KMG-IV): sequencing the most valuable type-strain genomes for metagenomic binning, comparative biology and taxonomic classification.</title>
        <authorList>
            <person name="Goeker M."/>
        </authorList>
    </citation>
    <scope>NUCLEOTIDE SEQUENCE [LARGE SCALE GENOMIC DNA]</scope>
    <source>
        <strain evidence="3 4">DSM 22228</strain>
    </source>
</reference>
<evidence type="ECO:0000313" key="4">
    <source>
        <dbReference type="Proteomes" id="UP000278542"/>
    </source>
</evidence>
<dbReference type="EMBL" id="RBWY01000007">
    <property type="protein sequence ID" value="RKS84426.1"/>
    <property type="molecule type" value="Genomic_DNA"/>
</dbReference>
<feature type="chain" id="PRO_5019773271" evidence="1">
    <location>
        <begin position="23"/>
        <end position="151"/>
    </location>
</feature>
<evidence type="ECO:0000313" key="3">
    <source>
        <dbReference type="EMBL" id="RKS84426.1"/>
    </source>
</evidence>
<protein>
    <submittedName>
        <fullName evidence="3">Uncharacterized protein DUF4822</fullName>
    </submittedName>
</protein>
<organism evidence="3 4">
    <name type="scientific">Orbus hercynius</name>
    <dbReference type="NCBI Taxonomy" id="593135"/>
    <lineage>
        <taxon>Bacteria</taxon>
        <taxon>Pseudomonadati</taxon>
        <taxon>Pseudomonadota</taxon>
        <taxon>Gammaproteobacteria</taxon>
        <taxon>Orbales</taxon>
        <taxon>Orbaceae</taxon>
        <taxon>Orbus</taxon>
    </lineage>
</organism>
<dbReference type="Proteomes" id="UP000278542">
    <property type="component" value="Unassembled WGS sequence"/>
</dbReference>
<feature type="signal peptide" evidence="1">
    <location>
        <begin position="1"/>
        <end position="22"/>
    </location>
</feature>
<name>A0A495RAX6_9GAMM</name>
<proteinExistence type="predicted"/>
<accession>A0A495RAX6</accession>
<dbReference type="OrthoDB" id="6455006at2"/>
<feature type="domain" description="DUF4822" evidence="2">
    <location>
        <begin position="35"/>
        <end position="146"/>
    </location>
</feature>